<dbReference type="InterPro" id="IPR052912">
    <property type="entry name" value="UPF0111_domain"/>
</dbReference>
<gene>
    <name evidence="2" type="ORF">EV678_0037</name>
</gene>
<dbReference type="InterPro" id="IPR018445">
    <property type="entry name" value="Put_Phosphate_transp_reg"/>
</dbReference>
<dbReference type="Proteomes" id="UP000292136">
    <property type="component" value="Unassembled WGS sequence"/>
</dbReference>
<dbReference type="Gene3D" id="1.20.58.220">
    <property type="entry name" value="Phosphate transport system protein phou homolog 2, domain 2"/>
    <property type="match status" value="1"/>
</dbReference>
<sequence>MDSNDDDRQKPIFRRLFDRVFPKVPDFFRLLAEQAIQVNHTANLLVEYMETGDAAIGQQIRQDEHEADRLKIRNLHTLNEAFSTPIDREDIYRAILDMDEVVNYCKTTVSEMSVLEVTPDKFDLEMALHLKEGVDALVAGFTKLATQPGAAALDADMARKAERKAEKSYRRAIAALFQGDDYITMFKRREIYRHLSNAADRMANCANTLHDIVVKIT</sequence>
<dbReference type="EMBL" id="SHKM01000001">
    <property type="protein sequence ID" value="RZT89257.1"/>
    <property type="molecule type" value="Genomic_DNA"/>
</dbReference>
<accession>A0ABY0IQ60</accession>
<dbReference type="Pfam" id="PF01865">
    <property type="entry name" value="PhoU_div"/>
    <property type="match status" value="1"/>
</dbReference>
<evidence type="ECO:0000256" key="1">
    <source>
        <dbReference type="ARBA" id="ARBA00008591"/>
    </source>
</evidence>
<dbReference type="InterPro" id="IPR038078">
    <property type="entry name" value="PhoU-like_sf"/>
</dbReference>
<evidence type="ECO:0008006" key="4">
    <source>
        <dbReference type="Google" id="ProtNLM"/>
    </source>
</evidence>
<dbReference type="RefSeq" id="WP_014236918.1">
    <property type="nucleotide sequence ID" value="NZ_SHKM01000001.1"/>
</dbReference>
<organism evidence="2 3">
    <name type="scientific">Azospira oryzae</name>
    <dbReference type="NCBI Taxonomy" id="146939"/>
    <lineage>
        <taxon>Bacteria</taxon>
        <taxon>Pseudomonadati</taxon>
        <taxon>Pseudomonadota</taxon>
        <taxon>Betaproteobacteria</taxon>
        <taxon>Rhodocyclales</taxon>
        <taxon>Rhodocyclaceae</taxon>
        <taxon>Azospira</taxon>
    </lineage>
</organism>
<comment type="similarity">
    <text evidence="1">Belongs to the UPF0111 family.</text>
</comment>
<reference evidence="2 3" key="1">
    <citation type="submission" date="2019-02" db="EMBL/GenBank/DDBJ databases">
        <title>Genomic Encyclopedia of Type Strains, Phase IV (KMG-IV): sequencing the most valuable type-strain genomes for metagenomic binning, comparative biology and taxonomic classification.</title>
        <authorList>
            <person name="Goeker M."/>
        </authorList>
    </citation>
    <scope>NUCLEOTIDE SEQUENCE [LARGE SCALE GENOMIC DNA]</scope>
    <source>
        <strain evidence="2 3">DSM 21223</strain>
    </source>
</reference>
<dbReference type="PANTHER" id="PTHR37298:SF1">
    <property type="entry name" value="UPF0111 PROTEIN YKAA"/>
    <property type="match status" value="1"/>
</dbReference>
<evidence type="ECO:0000313" key="2">
    <source>
        <dbReference type="EMBL" id="RZT89257.1"/>
    </source>
</evidence>
<evidence type="ECO:0000313" key="3">
    <source>
        <dbReference type="Proteomes" id="UP000292136"/>
    </source>
</evidence>
<protein>
    <recommendedName>
        <fullName evidence="4">Phosphate transport regulator related to PhoU</fullName>
    </recommendedName>
</protein>
<name>A0ABY0IQ60_9RHOO</name>
<comment type="caution">
    <text evidence="2">The sequence shown here is derived from an EMBL/GenBank/DDBJ whole genome shotgun (WGS) entry which is preliminary data.</text>
</comment>
<keyword evidence="3" id="KW-1185">Reference proteome</keyword>
<proteinExistence type="inferred from homology"/>
<dbReference type="PANTHER" id="PTHR37298">
    <property type="entry name" value="UPF0111 PROTEIN YKAA"/>
    <property type="match status" value="1"/>
</dbReference>